<sequence length="99" mass="10874">MCASATARTSVPYTKVRPLCLAFCAPTLKIIQRSDTGANPNLYGHGQDSDIDDIDKLLARKVEENSSSPPILTLYAECPFNTLLQHAPVTRFGRQIIIL</sequence>
<dbReference type="HOGENOM" id="CLU_2321303_0_0_1"/>
<dbReference type="AlphaFoldDB" id="A0A0C3PJJ3"/>
<keyword evidence="2" id="KW-1185">Reference proteome</keyword>
<reference evidence="1 2" key="1">
    <citation type="submission" date="2014-04" db="EMBL/GenBank/DDBJ databases">
        <authorList>
            <consortium name="DOE Joint Genome Institute"/>
            <person name="Kuo A."/>
            <person name="Kohler A."/>
            <person name="Costa M.D."/>
            <person name="Nagy L.G."/>
            <person name="Floudas D."/>
            <person name="Copeland A."/>
            <person name="Barry K.W."/>
            <person name="Cichocki N."/>
            <person name="Veneault-Fourrey C."/>
            <person name="LaButti K."/>
            <person name="Lindquist E.A."/>
            <person name="Lipzen A."/>
            <person name="Lundell T."/>
            <person name="Morin E."/>
            <person name="Murat C."/>
            <person name="Sun H."/>
            <person name="Tunlid A."/>
            <person name="Henrissat B."/>
            <person name="Grigoriev I.V."/>
            <person name="Hibbett D.S."/>
            <person name="Martin F."/>
            <person name="Nordberg H.P."/>
            <person name="Cantor M.N."/>
            <person name="Hua S.X."/>
        </authorList>
    </citation>
    <scope>NUCLEOTIDE SEQUENCE [LARGE SCALE GENOMIC DNA]</scope>
    <source>
        <strain evidence="1 2">Marx 270</strain>
    </source>
</reference>
<dbReference type="STRING" id="870435.A0A0C3PJJ3"/>
<organism evidence="1 2">
    <name type="scientific">Pisolithus tinctorius Marx 270</name>
    <dbReference type="NCBI Taxonomy" id="870435"/>
    <lineage>
        <taxon>Eukaryota</taxon>
        <taxon>Fungi</taxon>
        <taxon>Dikarya</taxon>
        <taxon>Basidiomycota</taxon>
        <taxon>Agaricomycotina</taxon>
        <taxon>Agaricomycetes</taxon>
        <taxon>Agaricomycetidae</taxon>
        <taxon>Boletales</taxon>
        <taxon>Sclerodermatineae</taxon>
        <taxon>Pisolithaceae</taxon>
        <taxon>Pisolithus</taxon>
    </lineage>
</organism>
<dbReference type="InParanoid" id="A0A0C3PJJ3"/>
<protein>
    <submittedName>
        <fullName evidence="1">Uncharacterized protein</fullName>
    </submittedName>
</protein>
<evidence type="ECO:0000313" key="1">
    <source>
        <dbReference type="EMBL" id="KIO14325.1"/>
    </source>
</evidence>
<gene>
    <name evidence="1" type="ORF">M404DRAFT_474097</name>
</gene>
<proteinExistence type="predicted"/>
<name>A0A0C3PJJ3_PISTI</name>
<evidence type="ECO:0000313" key="2">
    <source>
        <dbReference type="Proteomes" id="UP000054217"/>
    </source>
</evidence>
<dbReference type="EMBL" id="KN831945">
    <property type="protein sequence ID" value="KIO14325.1"/>
    <property type="molecule type" value="Genomic_DNA"/>
</dbReference>
<reference evidence="2" key="2">
    <citation type="submission" date="2015-01" db="EMBL/GenBank/DDBJ databases">
        <title>Evolutionary Origins and Diversification of the Mycorrhizal Mutualists.</title>
        <authorList>
            <consortium name="DOE Joint Genome Institute"/>
            <consortium name="Mycorrhizal Genomics Consortium"/>
            <person name="Kohler A."/>
            <person name="Kuo A."/>
            <person name="Nagy L.G."/>
            <person name="Floudas D."/>
            <person name="Copeland A."/>
            <person name="Barry K.W."/>
            <person name="Cichocki N."/>
            <person name="Veneault-Fourrey C."/>
            <person name="LaButti K."/>
            <person name="Lindquist E.A."/>
            <person name="Lipzen A."/>
            <person name="Lundell T."/>
            <person name="Morin E."/>
            <person name="Murat C."/>
            <person name="Riley R."/>
            <person name="Ohm R."/>
            <person name="Sun H."/>
            <person name="Tunlid A."/>
            <person name="Henrissat B."/>
            <person name="Grigoriev I.V."/>
            <person name="Hibbett D.S."/>
            <person name="Martin F."/>
        </authorList>
    </citation>
    <scope>NUCLEOTIDE SEQUENCE [LARGE SCALE GENOMIC DNA]</scope>
    <source>
        <strain evidence="2">Marx 270</strain>
    </source>
</reference>
<accession>A0A0C3PJJ3</accession>
<dbReference type="Proteomes" id="UP000054217">
    <property type="component" value="Unassembled WGS sequence"/>
</dbReference>